<dbReference type="RefSeq" id="WP_207057187.1">
    <property type="nucleotide sequence ID" value="NZ_JAFIMU010000013.1"/>
</dbReference>
<organism evidence="2 3">
    <name type="scientific">Corallococcus macrosporus</name>
    <dbReference type="NCBI Taxonomy" id="35"/>
    <lineage>
        <taxon>Bacteria</taxon>
        <taxon>Pseudomonadati</taxon>
        <taxon>Myxococcota</taxon>
        <taxon>Myxococcia</taxon>
        <taxon>Myxococcales</taxon>
        <taxon>Cystobacterineae</taxon>
        <taxon>Myxococcaceae</taxon>
        <taxon>Corallococcus</taxon>
    </lineage>
</organism>
<evidence type="ECO:0008006" key="4">
    <source>
        <dbReference type="Google" id="ProtNLM"/>
    </source>
</evidence>
<evidence type="ECO:0000313" key="2">
    <source>
        <dbReference type="EMBL" id="MBN8232650.1"/>
    </source>
</evidence>
<dbReference type="PROSITE" id="PS51257">
    <property type="entry name" value="PROKAR_LIPOPROTEIN"/>
    <property type="match status" value="1"/>
</dbReference>
<dbReference type="InterPro" id="IPR006624">
    <property type="entry name" value="Beta-propeller_rpt_TECPR"/>
</dbReference>
<evidence type="ECO:0000313" key="3">
    <source>
        <dbReference type="Proteomes" id="UP000664052"/>
    </source>
</evidence>
<dbReference type="SMART" id="SM00706">
    <property type="entry name" value="TECPR"/>
    <property type="match status" value="5"/>
</dbReference>
<evidence type="ECO:0000256" key="1">
    <source>
        <dbReference type="SAM" id="MobiDB-lite"/>
    </source>
</evidence>
<gene>
    <name evidence="2" type="ORF">JYK02_34545</name>
</gene>
<protein>
    <recommendedName>
        <fullName evidence="4">Glucosyltransferase-I</fullName>
    </recommendedName>
</protein>
<dbReference type="EMBL" id="JAFIMU010000013">
    <property type="protein sequence ID" value="MBN8232650.1"/>
    <property type="molecule type" value="Genomic_DNA"/>
</dbReference>
<proteinExistence type="predicted"/>
<dbReference type="Proteomes" id="UP000664052">
    <property type="component" value="Unassembled WGS sequence"/>
</dbReference>
<name>A0ABS3DMT2_9BACT</name>
<feature type="compositionally biased region" description="Pro residues" evidence="1">
    <location>
        <begin position="20"/>
        <end position="33"/>
    </location>
</feature>
<sequence length="617" mass="67523">MQKFSHFTVALLFALGCTDPQPPPPSEPPPPVPNESLCTLPSAPDVWEEGPAPLCLKGGWCFSQPSPQGFQLSGLAGVSGDDLWAAGEGRLLLHWDGVTYSARTSPAEGRIFKLWGLSANDIWGAGERGTLIHWDGKTWARVCSPTQGALTTISGTAPDDVWAAGGDGEDLLHFNGKVWSTVELADTVDPMAVFAVARDDVWVSGRFGGLAHWNGQAWTRFSELSSIARGYHLVKIWGTSSTNIWAHGDFQFDYEPPVRFRYFHWDGSTWTGMTSVDGIVGIEGLTPDNGWGGDGNDLFHWDGNTWHKLGPRNADAKLATPDGYYGLEMHAMMRWSDGAWVTLDGSPPPEQQWRIQRIVQRTPDDVWAVGDFGFALHFDGGRWTQVQTPATSTDERLGGLSVLSSREAWATGSLGSLLHWDGASWARFPAARPLNTVLVDVWGAATDDVWAVTPGNLLHYDGAQWSEYAFPETTTFARIHGTSPQDVWLFSGYGQVWHWDGIAWTQRPSGLPGSPHGVWVGAVDDVWTTHWQGRMTHWDGTAWTDIRTGADSDLGHVAGSGRNDVWATVPNSGVLHWDGVSWSQHSPPLPLGITTVESRAPGEVWIGSDKGLLRYTQ</sequence>
<feature type="region of interest" description="Disordered" evidence="1">
    <location>
        <begin position="18"/>
        <end position="37"/>
    </location>
</feature>
<comment type="caution">
    <text evidence="2">The sequence shown here is derived from an EMBL/GenBank/DDBJ whole genome shotgun (WGS) entry which is preliminary data.</text>
</comment>
<reference evidence="2 3" key="1">
    <citation type="submission" date="2021-02" db="EMBL/GenBank/DDBJ databases">
        <title>De Novo genome assembly of isolated myxobacteria.</title>
        <authorList>
            <person name="Stevens D.C."/>
        </authorList>
    </citation>
    <scope>NUCLEOTIDE SEQUENCE [LARGE SCALE GENOMIC DNA]</scope>
    <source>
        <strain evidence="2 3">ATCC 29039</strain>
    </source>
</reference>
<accession>A0ABS3DMT2</accession>
<keyword evidence="3" id="KW-1185">Reference proteome</keyword>